<keyword evidence="3" id="KW-0813">Transport</keyword>
<evidence type="ECO:0000256" key="6">
    <source>
        <dbReference type="SAM" id="SignalP"/>
    </source>
</evidence>
<keyword evidence="5" id="KW-0175">Coiled coil</keyword>
<dbReference type="PANTHER" id="PTHR30532:SF29">
    <property type="entry name" value="FE(3+) DICITRATE-BINDING PERIPLASMIC PROTEIN"/>
    <property type="match status" value="1"/>
</dbReference>
<comment type="similarity">
    <text evidence="2">Belongs to the bacterial solute-binding protein 8 family.</text>
</comment>
<dbReference type="EMBL" id="BOVJ01000101">
    <property type="protein sequence ID" value="GIQ64600.1"/>
    <property type="molecule type" value="Genomic_DNA"/>
</dbReference>
<comment type="caution">
    <text evidence="8">The sequence shown here is derived from an EMBL/GenBank/DDBJ whole genome shotgun (WGS) entry which is preliminary data.</text>
</comment>
<evidence type="ECO:0000313" key="8">
    <source>
        <dbReference type="EMBL" id="GIQ64600.1"/>
    </source>
</evidence>
<dbReference type="Proteomes" id="UP000680304">
    <property type="component" value="Unassembled WGS sequence"/>
</dbReference>
<dbReference type="RefSeq" id="WP_213529214.1">
    <property type="nucleotide sequence ID" value="NZ_BOVJ01000101.1"/>
</dbReference>
<dbReference type="InterPro" id="IPR051313">
    <property type="entry name" value="Bact_iron-sidero_bind"/>
</dbReference>
<evidence type="ECO:0000256" key="5">
    <source>
        <dbReference type="SAM" id="Coils"/>
    </source>
</evidence>
<evidence type="ECO:0000256" key="3">
    <source>
        <dbReference type="ARBA" id="ARBA00022448"/>
    </source>
</evidence>
<sequence>MNQNSKRRTRKTRRTTLFSLLILVLLAAACSDGAQQNAESAADNDTNNQPEERVLKDFIGNEVKVPAHPERIIASYLEDHLVALGVKPVAQWSVADGKTVQDYLQYSLQDVPTIPSELPYEAVMSFRPDLILLDGADMASGDKYAQYSKIAPTYIVGTEEVNDWRKKLLMIGEVLNKSEEARKALEEYERKASEAREKLNEAIGSKSAAAIWLLGKDAYIVHENRSSGEVLYHDLGMKVPDVVKEISASATANWLPLPNEKLAELDADYLFIVKSEGITKDQIVSDPIWSAIPAVWNGHIYEFGADSSWLYSGTIANGQIIDHVLDSILK</sequence>
<dbReference type="PANTHER" id="PTHR30532">
    <property type="entry name" value="IRON III DICITRATE-BINDING PERIPLASMIC PROTEIN"/>
    <property type="match status" value="1"/>
</dbReference>
<accession>A0ABQ4N8T1</accession>
<dbReference type="Pfam" id="PF01497">
    <property type="entry name" value="Peripla_BP_2"/>
    <property type="match status" value="1"/>
</dbReference>
<keyword evidence="9" id="KW-1185">Reference proteome</keyword>
<comment type="subcellular location">
    <subcellularLocation>
        <location evidence="1">Cell envelope</location>
    </subcellularLocation>
</comment>
<feature type="coiled-coil region" evidence="5">
    <location>
        <begin position="171"/>
        <end position="205"/>
    </location>
</feature>
<dbReference type="PROSITE" id="PS50983">
    <property type="entry name" value="FE_B12_PBP"/>
    <property type="match status" value="1"/>
</dbReference>
<evidence type="ECO:0000256" key="2">
    <source>
        <dbReference type="ARBA" id="ARBA00008814"/>
    </source>
</evidence>
<evidence type="ECO:0000259" key="7">
    <source>
        <dbReference type="PROSITE" id="PS50983"/>
    </source>
</evidence>
<evidence type="ECO:0000313" key="9">
    <source>
        <dbReference type="Proteomes" id="UP000680304"/>
    </source>
</evidence>
<dbReference type="PROSITE" id="PS51257">
    <property type="entry name" value="PROKAR_LIPOPROTEIN"/>
    <property type="match status" value="1"/>
</dbReference>
<organism evidence="8 9">
    <name type="scientific">Paenibacillus cisolokensis</name>
    <dbReference type="NCBI Taxonomy" id="1658519"/>
    <lineage>
        <taxon>Bacteria</taxon>
        <taxon>Bacillati</taxon>
        <taxon>Bacillota</taxon>
        <taxon>Bacilli</taxon>
        <taxon>Bacillales</taxon>
        <taxon>Paenibacillaceae</taxon>
        <taxon>Paenibacillus</taxon>
    </lineage>
</organism>
<protein>
    <submittedName>
        <fullName evidence="8">Ferrichrome ABC transporter substrate-binding protein</fullName>
    </submittedName>
</protein>
<gene>
    <name evidence="8" type="ORF">PACILC2_31680</name>
</gene>
<dbReference type="SUPFAM" id="SSF53807">
    <property type="entry name" value="Helical backbone' metal receptor"/>
    <property type="match status" value="1"/>
</dbReference>
<name>A0ABQ4N8T1_9BACL</name>
<feature type="domain" description="Fe/B12 periplasmic-binding" evidence="7">
    <location>
        <begin position="69"/>
        <end position="330"/>
    </location>
</feature>
<proteinExistence type="inferred from homology"/>
<feature type="signal peptide" evidence="6">
    <location>
        <begin position="1"/>
        <end position="34"/>
    </location>
</feature>
<reference evidence="8 9" key="1">
    <citation type="submission" date="2021-04" db="EMBL/GenBank/DDBJ databases">
        <title>Draft genome sequence of Paenibacillus cisolokensis, LC2-13A.</title>
        <authorList>
            <person name="Uke A."/>
            <person name="Chhe C."/>
            <person name="Baramee S."/>
            <person name="Kosugi A."/>
        </authorList>
    </citation>
    <scope>NUCLEOTIDE SEQUENCE [LARGE SCALE GENOMIC DNA]</scope>
    <source>
        <strain evidence="8 9">LC2-13A</strain>
    </source>
</reference>
<evidence type="ECO:0000256" key="1">
    <source>
        <dbReference type="ARBA" id="ARBA00004196"/>
    </source>
</evidence>
<dbReference type="Gene3D" id="3.40.50.1980">
    <property type="entry name" value="Nitrogenase molybdenum iron protein domain"/>
    <property type="match status" value="2"/>
</dbReference>
<evidence type="ECO:0000256" key="4">
    <source>
        <dbReference type="ARBA" id="ARBA00022729"/>
    </source>
</evidence>
<dbReference type="InterPro" id="IPR002491">
    <property type="entry name" value="ABC_transptr_periplasmic_BD"/>
</dbReference>
<feature type="chain" id="PRO_5046573083" evidence="6">
    <location>
        <begin position="35"/>
        <end position="330"/>
    </location>
</feature>
<keyword evidence="4 6" id="KW-0732">Signal</keyword>